<dbReference type="Proteomes" id="UP000095658">
    <property type="component" value="Unassembled WGS sequence"/>
</dbReference>
<proteinExistence type="predicted"/>
<dbReference type="AlphaFoldDB" id="A0A1E7DRR3"/>
<reference evidence="1 2" key="1">
    <citation type="submission" date="2016-06" db="EMBL/GenBank/DDBJ databases">
        <title>Domibacillus iocasae genome sequencing.</title>
        <authorList>
            <person name="Verma A."/>
            <person name="Pal Y."/>
            <person name="Ojha A.K."/>
            <person name="Krishnamurthi S."/>
        </authorList>
    </citation>
    <scope>NUCLEOTIDE SEQUENCE [LARGE SCALE GENOMIC DNA]</scope>
    <source>
        <strain evidence="1 2">DSM 29979</strain>
    </source>
</reference>
<dbReference type="RefSeq" id="WP_069937769.1">
    <property type="nucleotide sequence ID" value="NZ_MAMP01000012.1"/>
</dbReference>
<organism evidence="1 2">
    <name type="scientific">Domibacillus iocasae</name>
    <dbReference type="NCBI Taxonomy" id="1714016"/>
    <lineage>
        <taxon>Bacteria</taxon>
        <taxon>Bacillati</taxon>
        <taxon>Bacillota</taxon>
        <taxon>Bacilli</taxon>
        <taxon>Bacillales</taxon>
        <taxon>Bacillaceae</taxon>
        <taxon>Domibacillus</taxon>
    </lineage>
</organism>
<dbReference type="OrthoDB" id="2969530at2"/>
<dbReference type="EMBL" id="MAMP01000012">
    <property type="protein sequence ID" value="OES45772.1"/>
    <property type="molecule type" value="Genomic_DNA"/>
</dbReference>
<gene>
    <name evidence="1" type="ORF">BA724_02905</name>
</gene>
<comment type="caution">
    <text evidence="1">The sequence shown here is derived from an EMBL/GenBank/DDBJ whole genome shotgun (WGS) entry which is preliminary data.</text>
</comment>
<keyword evidence="2" id="KW-1185">Reference proteome</keyword>
<sequence length="82" mass="9390">MENAKKKFVTPTEAIEAVNEGAVVRFERKDGYSEIKKKKKKYAFTVTANDKPPLTYYGDMRNLKKTVNGPNCREALYLVEVD</sequence>
<evidence type="ECO:0000313" key="1">
    <source>
        <dbReference type="EMBL" id="OES45772.1"/>
    </source>
</evidence>
<name>A0A1E7DRR3_9BACI</name>
<protein>
    <submittedName>
        <fullName evidence="1">Uncharacterized protein</fullName>
    </submittedName>
</protein>
<accession>A0A1E7DRR3</accession>
<evidence type="ECO:0000313" key="2">
    <source>
        <dbReference type="Proteomes" id="UP000095658"/>
    </source>
</evidence>